<sequence length="424" mass="48134">MEKIKIKSKEKNAIIESLKAGIVPRIGLQHIQVGRADEIKEMIKDYELISDGGAKTRFIIGEYGSGKTFFLTLSKLIAHEKNLVVVSADITTEKVLCSSDGKSQKLFSELITNMSTKTKPDGGALRSIIERWASKVLQSNENITEEIIYKELLPLEKYVACYDFSKVLTTYINAYQNGDDIKMSQALRWLRAEYTTKTDARNDLGVRTIIDDNNFYEYLKLFAGFVRLAGYSGLIVSIDELAILARLKSNVRNKNFERILNIINDSLQGTTEYIGFIFGGTPEFLEDKYKGMYSYGALETRLADNPFAKEGMKDLTGPVIRLDNLSQEELYMLFLNIRNVFAEYDTTKYLVTENDIQIFMQWLMNRLGAKSFLSPRESIKAFIGLLSQLQNYPDTNISNYLSGVQIQEDKEPIDDELVSLTLGE</sequence>
<accession>A0A8S5LZ12</accession>
<dbReference type="SUPFAM" id="SSF52540">
    <property type="entry name" value="P-loop containing nucleoside triphosphate hydrolases"/>
    <property type="match status" value="1"/>
</dbReference>
<dbReference type="InterPro" id="IPR021228">
    <property type="entry name" value="BrxD"/>
</dbReference>
<dbReference type="InterPro" id="IPR027417">
    <property type="entry name" value="P-loop_NTPase"/>
</dbReference>
<dbReference type="EMBL" id="BK014777">
    <property type="protein sequence ID" value="DAD75220.1"/>
    <property type="molecule type" value="Genomic_DNA"/>
</dbReference>
<dbReference type="Gene3D" id="3.40.50.300">
    <property type="entry name" value="P-loop containing nucleotide triphosphate hydrolases"/>
    <property type="match status" value="1"/>
</dbReference>
<reference evidence="1" key="1">
    <citation type="journal article" date="2021" name="Proc. Natl. Acad. Sci. U.S.A.">
        <title>A Catalog of Tens of Thousands of Viruses from Human Metagenomes Reveals Hidden Associations with Chronic Diseases.</title>
        <authorList>
            <person name="Tisza M.J."/>
            <person name="Buck C.B."/>
        </authorList>
    </citation>
    <scope>NUCLEOTIDE SEQUENCE</scope>
    <source>
        <strain evidence="1">CtCsv15</strain>
    </source>
</reference>
<protein>
    <recommendedName>
        <fullName evidence="2">ATP-binding protein</fullName>
    </recommendedName>
</protein>
<name>A0A8S5LZ12_9CAUD</name>
<organism evidence="1">
    <name type="scientific">Siphoviridae sp. ctCsv15</name>
    <dbReference type="NCBI Taxonomy" id="2826195"/>
    <lineage>
        <taxon>Viruses</taxon>
        <taxon>Duplodnaviria</taxon>
        <taxon>Heunggongvirae</taxon>
        <taxon>Uroviricota</taxon>
        <taxon>Caudoviricetes</taxon>
    </lineage>
</organism>
<dbReference type="Pfam" id="PF10923">
    <property type="entry name" value="BrxC_BrxD"/>
    <property type="match status" value="1"/>
</dbReference>
<evidence type="ECO:0008006" key="2">
    <source>
        <dbReference type="Google" id="ProtNLM"/>
    </source>
</evidence>
<evidence type="ECO:0000313" key="1">
    <source>
        <dbReference type="EMBL" id="DAD75220.1"/>
    </source>
</evidence>
<proteinExistence type="predicted"/>